<name>A0A7X2SSZ9_9LACO</name>
<gene>
    <name evidence="6" type="ORF">GKC33_10490</name>
</gene>
<dbReference type="PANTHER" id="PTHR11785:SF512">
    <property type="entry name" value="SOBREMESA, ISOFORM B"/>
    <property type="match status" value="1"/>
</dbReference>
<evidence type="ECO:0000313" key="6">
    <source>
        <dbReference type="EMBL" id="MSE09101.1"/>
    </source>
</evidence>
<feature type="transmembrane region" description="Helical" evidence="5">
    <location>
        <begin position="130"/>
        <end position="148"/>
    </location>
</feature>
<evidence type="ECO:0000256" key="3">
    <source>
        <dbReference type="ARBA" id="ARBA00022989"/>
    </source>
</evidence>
<dbReference type="GO" id="GO:0015179">
    <property type="term" value="F:L-amino acid transmembrane transporter activity"/>
    <property type="evidence" value="ECO:0007669"/>
    <property type="project" value="TreeGrafter"/>
</dbReference>
<evidence type="ECO:0000256" key="2">
    <source>
        <dbReference type="ARBA" id="ARBA00022692"/>
    </source>
</evidence>
<evidence type="ECO:0000256" key="1">
    <source>
        <dbReference type="ARBA" id="ARBA00004141"/>
    </source>
</evidence>
<proteinExistence type="predicted"/>
<accession>A0A7X2SSZ9</accession>
<dbReference type="Gene3D" id="1.20.1740.10">
    <property type="entry name" value="Amino acid/polyamine transporter I"/>
    <property type="match status" value="1"/>
</dbReference>
<evidence type="ECO:0000256" key="4">
    <source>
        <dbReference type="ARBA" id="ARBA00023136"/>
    </source>
</evidence>
<evidence type="ECO:0000313" key="7">
    <source>
        <dbReference type="Proteomes" id="UP000467635"/>
    </source>
</evidence>
<feature type="non-terminal residue" evidence="6">
    <location>
        <position position="162"/>
    </location>
</feature>
<evidence type="ECO:0000256" key="5">
    <source>
        <dbReference type="SAM" id="Phobius"/>
    </source>
</evidence>
<organism evidence="6 7">
    <name type="scientific">Ligilactobacillus salivarius</name>
    <dbReference type="NCBI Taxonomy" id="1624"/>
    <lineage>
        <taxon>Bacteria</taxon>
        <taxon>Bacillati</taxon>
        <taxon>Bacillota</taxon>
        <taxon>Bacilli</taxon>
        <taxon>Lactobacillales</taxon>
        <taxon>Lactobacillaceae</taxon>
        <taxon>Ligilactobacillus</taxon>
    </lineage>
</organism>
<feature type="transmembrane region" description="Helical" evidence="5">
    <location>
        <begin position="14"/>
        <end position="34"/>
    </location>
</feature>
<sequence length="162" mass="17474">MPENKNHVQLQRSLGLYSALSLVIGTIIGSGIFFKQSSILANAHTTTMAIAAWVIGGIITLTSGLTIAEIGSLFPHTGGLYVYIEKIYGKFWGFLAGWVQIIVYGPALIASLGAYLAILIGAFFHFPRTWTPAIAIISILLISLFNLLSNRFGAALQIFTTL</sequence>
<keyword evidence="3 5" id="KW-1133">Transmembrane helix</keyword>
<dbReference type="Pfam" id="PF13520">
    <property type="entry name" value="AA_permease_2"/>
    <property type="match status" value="1"/>
</dbReference>
<protein>
    <submittedName>
        <fullName evidence="6">Amino acid permease</fullName>
    </submittedName>
</protein>
<dbReference type="InterPro" id="IPR050598">
    <property type="entry name" value="AminoAcid_Transporter"/>
</dbReference>
<keyword evidence="4 5" id="KW-0472">Membrane</keyword>
<dbReference type="Proteomes" id="UP000467635">
    <property type="component" value="Unassembled WGS sequence"/>
</dbReference>
<reference evidence="6 7" key="1">
    <citation type="submission" date="2019-11" db="EMBL/GenBank/DDBJ databases">
        <title>Draft Genome Sequence of Plant Growth-Promoting Rhizosphere-Associated Bacteria.</title>
        <authorList>
            <person name="Vasilyev I.Y."/>
            <person name="Radchenko V."/>
            <person name="Ilnitskaya E.V."/>
        </authorList>
    </citation>
    <scope>NUCLEOTIDE SEQUENCE [LARGE SCALE GENOMIC DNA]</scope>
    <source>
        <strain evidence="6 7">VRA_01-1sq_f</strain>
    </source>
</reference>
<comment type="subcellular location">
    <subcellularLocation>
        <location evidence="1">Membrane</location>
        <topology evidence="1">Multi-pass membrane protein</topology>
    </subcellularLocation>
</comment>
<keyword evidence="2 5" id="KW-0812">Transmembrane</keyword>
<dbReference type="GO" id="GO:0016020">
    <property type="term" value="C:membrane"/>
    <property type="evidence" value="ECO:0007669"/>
    <property type="project" value="UniProtKB-SubCell"/>
</dbReference>
<comment type="caution">
    <text evidence="6">The sequence shown here is derived from an EMBL/GenBank/DDBJ whole genome shotgun (WGS) entry which is preliminary data.</text>
</comment>
<feature type="transmembrane region" description="Helical" evidence="5">
    <location>
        <begin position="46"/>
        <end position="70"/>
    </location>
</feature>
<dbReference type="AlphaFoldDB" id="A0A7X2SSZ9"/>
<dbReference type="PANTHER" id="PTHR11785">
    <property type="entry name" value="AMINO ACID TRANSPORTER"/>
    <property type="match status" value="1"/>
</dbReference>
<dbReference type="EMBL" id="WKKX01000616">
    <property type="protein sequence ID" value="MSE09101.1"/>
    <property type="molecule type" value="Genomic_DNA"/>
</dbReference>
<feature type="transmembrane region" description="Helical" evidence="5">
    <location>
        <begin position="91"/>
        <end position="124"/>
    </location>
</feature>
<dbReference type="InterPro" id="IPR002293">
    <property type="entry name" value="AA/rel_permease1"/>
</dbReference>